<dbReference type="GO" id="GO:0005789">
    <property type="term" value="C:endoplasmic reticulum membrane"/>
    <property type="evidence" value="ECO:0007669"/>
    <property type="project" value="UniProtKB-SubCell"/>
</dbReference>
<proteinExistence type="inferred from homology"/>
<evidence type="ECO:0000256" key="1">
    <source>
        <dbReference type="ARBA" id="ARBA00004648"/>
    </source>
</evidence>
<dbReference type="OrthoDB" id="5954868at2759"/>
<evidence type="ECO:0000313" key="9">
    <source>
        <dbReference type="Proteomes" id="UP000318571"/>
    </source>
</evidence>
<dbReference type="EMBL" id="VCGU01000459">
    <property type="protein sequence ID" value="TRY61613.1"/>
    <property type="molecule type" value="Genomic_DNA"/>
</dbReference>
<dbReference type="GO" id="GO:1901135">
    <property type="term" value="P:carbohydrate derivative metabolic process"/>
    <property type="evidence" value="ECO:0007669"/>
    <property type="project" value="UniProtKB-ARBA"/>
</dbReference>
<feature type="transmembrane region" description="Helical" evidence="6">
    <location>
        <begin position="7"/>
        <end position="25"/>
    </location>
</feature>
<protein>
    <recommendedName>
        <fullName evidence="7">Glycosyl transferase 64 domain-containing protein</fullName>
    </recommendedName>
</protein>
<keyword evidence="5" id="KW-1015">Disulfide bond</keyword>
<evidence type="ECO:0000259" key="7">
    <source>
        <dbReference type="Pfam" id="PF09258"/>
    </source>
</evidence>
<dbReference type="PANTHER" id="PTHR48261">
    <property type="entry name" value="ACETYLGLUCOSAMINYLTRANSFERASE"/>
    <property type="match status" value="1"/>
</dbReference>
<gene>
    <name evidence="8" type="ORF">TCAL_13764</name>
</gene>
<sequence>MTKFNGIIRFVLSVLFLVLVLMFFWTNPRTHTNFHVNSYLTALGSNWTVGRCHHHDGKWKVESDITWISRVVYHSQDDTCFRIKNNQSNNAGLLMKEDNLLEITYSKLDNIRKVSGTTRIIRGQQKFQRFSDTSITLPMIIEEVRFVRDPQEELVPKFLPIRRQKAFIMAPATPEEYLHWEPKALSEFNFVLFPHYNVSNAILMQALFYGAIPVFTETFSLPLAEVLDWTKLSITLSPTNLKDAIARVSKVRTRTILEMRRQGFHIFRAYFSSIPNILDALCLIIMRRLDLIPPMFNRTESFDLIQHQRLTPSSISRSPFDPHEDYFLWNVAYHPWVRAPCYPGTHQRNIPKWYEETFVNDSQDFQTKYTPVFMTYKRTNLMHELLILLNGTRCIDQVIVIWNDVGNPVPGTFQLPDTYFPVRILRADQNSLNNRLLPFDIINTEAIFLMDDDTRVPDPLTLDHGFQIWKEHKDQMVGISPRTTAPDAKGVYSYKAGRAQDIALTLTSATFVHQYYAYSYTYQMPQKIRDEVDKHTNCEDIFMGGLISDFTAKAPVKFSKIIEVTCTKCDKGASISTTSGHYERRQKCINKLIHFYGYMPLVSTISFVDVLQP</sequence>
<accession>A0A553N870</accession>
<organism evidence="8 9">
    <name type="scientific">Tigriopus californicus</name>
    <name type="common">Marine copepod</name>
    <dbReference type="NCBI Taxonomy" id="6832"/>
    <lineage>
        <taxon>Eukaryota</taxon>
        <taxon>Metazoa</taxon>
        <taxon>Ecdysozoa</taxon>
        <taxon>Arthropoda</taxon>
        <taxon>Crustacea</taxon>
        <taxon>Multicrustacea</taxon>
        <taxon>Hexanauplia</taxon>
        <taxon>Copepoda</taxon>
        <taxon>Harpacticoida</taxon>
        <taxon>Harpacticidae</taxon>
        <taxon>Tigriopus</taxon>
    </lineage>
</organism>
<dbReference type="Proteomes" id="UP000318571">
    <property type="component" value="Chromosome 8"/>
</dbReference>
<keyword evidence="3" id="KW-0808">Transferase</keyword>
<comment type="caution">
    <text evidence="8">The sequence shown here is derived from an EMBL/GenBank/DDBJ whole genome shotgun (WGS) entry which is preliminary data.</text>
</comment>
<evidence type="ECO:0000256" key="6">
    <source>
        <dbReference type="SAM" id="Phobius"/>
    </source>
</evidence>
<dbReference type="Gene3D" id="3.90.550.10">
    <property type="entry name" value="Spore Coat Polysaccharide Biosynthesis Protein SpsA, Chain A"/>
    <property type="match status" value="1"/>
</dbReference>
<keyword evidence="4 6" id="KW-0472">Membrane</keyword>
<evidence type="ECO:0000256" key="4">
    <source>
        <dbReference type="ARBA" id="ARBA00023136"/>
    </source>
</evidence>
<comment type="similarity">
    <text evidence="2">Belongs to the glycosyltransferase 47 family.</text>
</comment>
<evidence type="ECO:0000256" key="3">
    <source>
        <dbReference type="ARBA" id="ARBA00022679"/>
    </source>
</evidence>
<comment type="subcellular location">
    <subcellularLocation>
        <location evidence="1">Endoplasmic reticulum membrane</location>
        <topology evidence="1">Single-pass type II membrane protein</topology>
    </subcellularLocation>
</comment>
<dbReference type="InterPro" id="IPR004263">
    <property type="entry name" value="Exostosin"/>
</dbReference>
<dbReference type="InterPro" id="IPR015338">
    <property type="entry name" value="GT64_dom"/>
</dbReference>
<dbReference type="SUPFAM" id="SSF53448">
    <property type="entry name" value="Nucleotide-diphospho-sugar transferases"/>
    <property type="match status" value="1"/>
</dbReference>
<dbReference type="AlphaFoldDB" id="A0A553N870"/>
<dbReference type="PANTHER" id="PTHR48261:SF2">
    <property type="entry name" value="ACETYLGLUCOSAMINYLTRANSFERASE"/>
    <property type="match status" value="1"/>
</dbReference>
<name>A0A553N870_TIGCA</name>
<keyword evidence="6" id="KW-1133">Transmembrane helix</keyword>
<evidence type="ECO:0000313" key="8">
    <source>
        <dbReference type="EMBL" id="TRY61613.1"/>
    </source>
</evidence>
<dbReference type="InterPro" id="IPR029044">
    <property type="entry name" value="Nucleotide-diphossugar_trans"/>
</dbReference>
<reference evidence="8 9" key="1">
    <citation type="journal article" date="2018" name="Nat. Ecol. Evol.">
        <title>Genomic signatures of mitonuclear coevolution across populations of Tigriopus californicus.</title>
        <authorList>
            <person name="Barreto F.S."/>
            <person name="Watson E.T."/>
            <person name="Lima T.G."/>
            <person name="Willett C.S."/>
            <person name="Edmands S."/>
            <person name="Li W."/>
            <person name="Burton R.S."/>
        </authorList>
    </citation>
    <scope>NUCLEOTIDE SEQUENCE [LARGE SCALE GENOMIC DNA]</scope>
    <source>
        <strain evidence="8 9">San Diego</strain>
    </source>
</reference>
<evidence type="ECO:0000256" key="5">
    <source>
        <dbReference type="ARBA" id="ARBA00023157"/>
    </source>
</evidence>
<keyword evidence="9" id="KW-1185">Reference proteome</keyword>
<dbReference type="GO" id="GO:0016757">
    <property type="term" value="F:glycosyltransferase activity"/>
    <property type="evidence" value="ECO:0007669"/>
    <property type="project" value="InterPro"/>
</dbReference>
<feature type="domain" description="Glycosyl transferase 64" evidence="7">
    <location>
        <begin position="369"/>
        <end position="605"/>
    </location>
</feature>
<dbReference type="Pfam" id="PF09258">
    <property type="entry name" value="Glyco_transf_64"/>
    <property type="match status" value="1"/>
</dbReference>
<keyword evidence="6" id="KW-0812">Transmembrane</keyword>
<evidence type="ECO:0000256" key="2">
    <source>
        <dbReference type="ARBA" id="ARBA00010271"/>
    </source>
</evidence>
<dbReference type="STRING" id="6832.A0A553N870"/>